<protein>
    <submittedName>
        <fullName evidence="1">Uncharacterized protein</fullName>
    </submittedName>
</protein>
<evidence type="ECO:0000313" key="2">
    <source>
        <dbReference type="Proteomes" id="UP001139104"/>
    </source>
</evidence>
<accession>A0ABS9Z984</accession>
<dbReference type="RefSeq" id="WP_243068092.1">
    <property type="nucleotide sequence ID" value="NZ_JAIVFK010000015.1"/>
</dbReference>
<evidence type="ECO:0000313" key="1">
    <source>
        <dbReference type="EMBL" id="MCI4684184.1"/>
    </source>
</evidence>
<dbReference type="Proteomes" id="UP001139104">
    <property type="component" value="Unassembled WGS sequence"/>
</dbReference>
<sequence>MIKGLMSMGDRANDLQDAFSRPNVLAGYVINVTWRQLQPQSVASLDTSVIDASLDKVRRYNHENPGHPLKVVLRVNGAVDAPEWVRTLDGGPVGIKLRVNRNRILEAPLFWTDSYRKAWRNLQARLAARYDPEPLIAQVSNTECAHQTDEPYVNPTDSDSIVALFKAGFTNDKFKACLRNSIQDYDAWKTTRVDFTQNPFETLSVKTDAQGVTTGVYGPLDNQITIAIMRAFRAALGARAIISNHNLAAPPFPVNRTLYAAMKALGGPMQFQTASAGALRPDGTTTGLLKDWDGTIRLGVELGASAIEIWPSVAFHGKPVNDGWNPPPVCRSEIDPHECDGKPVEQLLKWDTELEAVR</sequence>
<proteinExistence type="predicted"/>
<dbReference type="EMBL" id="JAIVFP010000001">
    <property type="protein sequence ID" value="MCI4684184.1"/>
    <property type="molecule type" value="Genomic_DNA"/>
</dbReference>
<comment type="caution">
    <text evidence="1">The sequence shown here is derived from an EMBL/GenBank/DDBJ whole genome shotgun (WGS) entry which is preliminary data.</text>
</comment>
<keyword evidence="2" id="KW-1185">Reference proteome</keyword>
<organism evidence="1 2">
    <name type="scientific">Candidatus Rhodoblastus alkanivorans</name>
    <dbReference type="NCBI Taxonomy" id="2954117"/>
    <lineage>
        <taxon>Bacteria</taxon>
        <taxon>Pseudomonadati</taxon>
        <taxon>Pseudomonadota</taxon>
        <taxon>Alphaproteobacteria</taxon>
        <taxon>Hyphomicrobiales</taxon>
        <taxon>Rhodoblastaceae</taxon>
        <taxon>Rhodoblastus</taxon>
    </lineage>
</organism>
<gene>
    <name evidence="1" type="ORF">K2U94_15680</name>
</gene>
<name>A0ABS9Z984_9HYPH</name>
<reference evidence="1" key="1">
    <citation type="journal article" date="2022" name="ISME J.">
        <title>Identification of active gaseous-alkane degraders at natural gas seeps.</title>
        <authorList>
            <person name="Farhan Ul Haque M."/>
            <person name="Hernandez M."/>
            <person name="Crombie A.T."/>
            <person name="Murrell J.C."/>
        </authorList>
    </citation>
    <scope>NUCLEOTIDE SEQUENCE</scope>
    <source>
        <strain evidence="1">PC2</strain>
    </source>
</reference>